<dbReference type="CDD" id="cd16913">
    <property type="entry name" value="YkuD_like"/>
    <property type="match status" value="1"/>
</dbReference>
<dbReference type="GO" id="GO:0016740">
    <property type="term" value="F:transferase activity"/>
    <property type="evidence" value="ECO:0007669"/>
    <property type="project" value="UniProtKB-KW"/>
</dbReference>
<evidence type="ECO:0000256" key="6">
    <source>
        <dbReference type="ARBA" id="ARBA00023316"/>
    </source>
</evidence>
<evidence type="ECO:0000313" key="9">
    <source>
        <dbReference type="EMBL" id="QIU93391.1"/>
    </source>
</evidence>
<organism evidence="9 10">
    <name type="scientific">Bacteroides faecium</name>
    <dbReference type="NCBI Taxonomy" id="2715212"/>
    <lineage>
        <taxon>Bacteria</taxon>
        <taxon>Pseudomonadati</taxon>
        <taxon>Bacteroidota</taxon>
        <taxon>Bacteroidia</taxon>
        <taxon>Bacteroidales</taxon>
        <taxon>Bacteroidaceae</taxon>
        <taxon>Bacteroides</taxon>
    </lineage>
</organism>
<feature type="active site" description="Nucleophile" evidence="7">
    <location>
        <position position="149"/>
    </location>
</feature>
<keyword evidence="3" id="KW-0808">Transferase</keyword>
<dbReference type="GO" id="GO:0071972">
    <property type="term" value="F:peptidoglycan L,D-transpeptidase activity"/>
    <property type="evidence" value="ECO:0007669"/>
    <property type="project" value="TreeGrafter"/>
</dbReference>
<protein>
    <submittedName>
        <fullName evidence="9">L,D-transpeptidase</fullName>
    </submittedName>
</protein>
<dbReference type="GO" id="GO:0018104">
    <property type="term" value="P:peptidoglycan-protein cross-linking"/>
    <property type="evidence" value="ECO:0007669"/>
    <property type="project" value="TreeGrafter"/>
</dbReference>
<dbReference type="GO" id="GO:0005576">
    <property type="term" value="C:extracellular region"/>
    <property type="evidence" value="ECO:0007669"/>
    <property type="project" value="TreeGrafter"/>
</dbReference>
<dbReference type="GO" id="GO:0008360">
    <property type="term" value="P:regulation of cell shape"/>
    <property type="evidence" value="ECO:0007669"/>
    <property type="project" value="UniProtKB-UniRule"/>
</dbReference>
<gene>
    <name evidence="9" type="ORF">BacF7301_04140</name>
</gene>
<dbReference type="Pfam" id="PF03734">
    <property type="entry name" value="YkuD"/>
    <property type="match status" value="1"/>
</dbReference>
<dbReference type="PROSITE" id="PS52029">
    <property type="entry name" value="LD_TPASE"/>
    <property type="match status" value="1"/>
</dbReference>
<dbReference type="InterPro" id="IPR005490">
    <property type="entry name" value="LD_TPept_cat_dom"/>
</dbReference>
<evidence type="ECO:0000256" key="2">
    <source>
        <dbReference type="ARBA" id="ARBA00005992"/>
    </source>
</evidence>
<keyword evidence="10" id="KW-1185">Reference proteome</keyword>
<dbReference type="RefSeq" id="WP_167960493.1">
    <property type="nucleotide sequence ID" value="NZ_CP050831.1"/>
</dbReference>
<dbReference type="UniPathway" id="UPA00219"/>
<dbReference type="InterPro" id="IPR050979">
    <property type="entry name" value="LD-transpeptidase"/>
</dbReference>
<dbReference type="Gene3D" id="2.40.440.10">
    <property type="entry name" value="L,D-transpeptidase catalytic domain-like"/>
    <property type="match status" value="1"/>
</dbReference>
<keyword evidence="5 7" id="KW-0573">Peptidoglycan synthesis</keyword>
<proteinExistence type="inferred from homology"/>
<sequence length="186" mass="20552">MMMKKNNYWGAILLLIVGAAGLIGWLEVRHHQELGKIDNARFILISKQEMKLRLIDYKGNELFSAPVATGKNTGDKEKAGDMRTPEGVFQVADIQKSADWKHDFKDGKGEISGAYGDYFIRLAVPGHKGIGIHGTHLPESIGTRDSEGCIRMNNEDLNRLASLIYPPMTVVITPAAEDEKANCISK</sequence>
<comment type="pathway">
    <text evidence="1 7">Cell wall biogenesis; peptidoglycan biosynthesis.</text>
</comment>
<dbReference type="InterPro" id="IPR038063">
    <property type="entry name" value="Transpep_catalytic_dom"/>
</dbReference>
<dbReference type="AlphaFoldDB" id="A0A6H0KK40"/>
<feature type="active site" description="Proton donor/acceptor" evidence="7">
    <location>
        <position position="133"/>
    </location>
</feature>
<dbReference type="GO" id="GO:0071555">
    <property type="term" value="P:cell wall organization"/>
    <property type="evidence" value="ECO:0007669"/>
    <property type="project" value="UniProtKB-UniRule"/>
</dbReference>
<evidence type="ECO:0000256" key="7">
    <source>
        <dbReference type="PROSITE-ProRule" id="PRU01373"/>
    </source>
</evidence>
<accession>A0A6H0KK40</accession>
<dbReference type="Proteomes" id="UP000501780">
    <property type="component" value="Chromosome"/>
</dbReference>
<dbReference type="KEGG" id="bfc:BacF7301_04140"/>
<dbReference type="PANTHER" id="PTHR30582">
    <property type="entry name" value="L,D-TRANSPEPTIDASE"/>
    <property type="match status" value="1"/>
</dbReference>
<evidence type="ECO:0000256" key="3">
    <source>
        <dbReference type="ARBA" id="ARBA00022679"/>
    </source>
</evidence>
<dbReference type="SUPFAM" id="SSF141523">
    <property type="entry name" value="L,D-transpeptidase catalytic domain-like"/>
    <property type="match status" value="1"/>
</dbReference>
<evidence type="ECO:0000259" key="8">
    <source>
        <dbReference type="PROSITE" id="PS52029"/>
    </source>
</evidence>
<evidence type="ECO:0000256" key="5">
    <source>
        <dbReference type="ARBA" id="ARBA00022984"/>
    </source>
</evidence>
<comment type="similarity">
    <text evidence="2">Belongs to the YkuD family.</text>
</comment>
<keyword evidence="4 7" id="KW-0133">Cell shape</keyword>
<feature type="domain" description="L,D-TPase catalytic" evidence="8">
    <location>
        <begin position="41"/>
        <end position="173"/>
    </location>
</feature>
<dbReference type="EMBL" id="CP050831">
    <property type="protein sequence ID" value="QIU93391.1"/>
    <property type="molecule type" value="Genomic_DNA"/>
</dbReference>
<reference evidence="9 10" key="1">
    <citation type="submission" date="2020-03" db="EMBL/GenBank/DDBJ databases">
        <title>Genomic analysis of Bacteroides faecium CBA7301.</title>
        <authorList>
            <person name="Kim J."/>
            <person name="Roh S.W."/>
        </authorList>
    </citation>
    <scope>NUCLEOTIDE SEQUENCE [LARGE SCALE GENOMIC DNA]</scope>
    <source>
        <strain evidence="9 10">CBA7301</strain>
    </source>
</reference>
<evidence type="ECO:0000313" key="10">
    <source>
        <dbReference type="Proteomes" id="UP000501780"/>
    </source>
</evidence>
<evidence type="ECO:0000256" key="4">
    <source>
        <dbReference type="ARBA" id="ARBA00022960"/>
    </source>
</evidence>
<evidence type="ECO:0000256" key="1">
    <source>
        <dbReference type="ARBA" id="ARBA00004752"/>
    </source>
</evidence>
<keyword evidence="6 7" id="KW-0961">Cell wall biogenesis/degradation</keyword>
<name>A0A6H0KK40_9BACE</name>